<accession>A0A5B1CQ99</accession>
<keyword evidence="1" id="KW-0472">Membrane</keyword>
<proteinExistence type="predicted"/>
<evidence type="ECO:0000256" key="1">
    <source>
        <dbReference type="SAM" id="Phobius"/>
    </source>
</evidence>
<dbReference type="Gene3D" id="2.20.28.160">
    <property type="match status" value="1"/>
</dbReference>
<sequence length="175" mass="18292">MYSLPCDHCDQPIAVSPSKAGQAMECPHCGKSTLVPNLGELKRVALADANHETAPIVAESTGASATGSIAFVALALLATACLVVASFCGIRWFLIEVPTTTAQHIKETEAALQDASAAQLIIEYESIEEYGIDVDKPFPYQIIANTKSEWGFNAVVAAAVGSLAVVGAAVSSTRR</sequence>
<name>A0A5B1CQ99_9BACT</name>
<reference evidence="2 3" key="1">
    <citation type="submission" date="2019-08" db="EMBL/GenBank/DDBJ databases">
        <title>Deep-cultivation of Planctomycetes and their phenomic and genomic characterization uncovers novel biology.</title>
        <authorList>
            <person name="Wiegand S."/>
            <person name="Jogler M."/>
            <person name="Boedeker C."/>
            <person name="Pinto D."/>
            <person name="Vollmers J."/>
            <person name="Rivas-Marin E."/>
            <person name="Kohn T."/>
            <person name="Peeters S.H."/>
            <person name="Heuer A."/>
            <person name="Rast P."/>
            <person name="Oberbeckmann S."/>
            <person name="Bunk B."/>
            <person name="Jeske O."/>
            <person name="Meyerdierks A."/>
            <person name="Storesund J.E."/>
            <person name="Kallscheuer N."/>
            <person name="Luecker S."/>
            <person name="Lage O.M."/>
            <person name="Pohl T."/>
            <person name="Merkel B.J."/>
            <person name="Hornburger P."/>
            <person name="Mueller R.-W."/>
            <person name="Bruemmer F."/>
            <person name="Labrenz M."/>
            <person name="Spormann A.M."/>
            <person name="Op Den Camp H."/>
            <person name="Overmann J."/>
            <person name="Amann R."/>
            <person name="Jetten M.S.M."/>
            <person name="Mascher T."/>
            <person name="Medema M.H."/>
            <person name="Devos D.P."/>
            <person name="Kaster A.-K."/>
            <person name="Ovreas L."/>
            <person name="Rohde M."/>
            <person name="Galperin M.Y."/>
            <person name="Jogler C."/>
        </authorList>
    </citation>
    <scope>NUCLEOTIDE SEQUENCE [LARGE SCALE GENOMIC DNA]</scope>
    <source>
        <strain evidence="2 3">LF1</strain>
    </source>
</reference>
<dbReference type="OrthoDB" id="270282at2"/>
<dbReference type="Proteomes" id="UP000322699">
    <property type="component" value="Unassembled WGS sequence"/>
</dbReference>
<evidence type="ECO:0000313" key="3">
    <source>
        <dbReference type="Proteomes" id="UP000322699"/>
    </source>
</evidence>
<keyword evidence="1" id="KW-0812">Transmembrane</keyword>
<keyword evidence="1" id="KW-1133">Transmembrane helix</keyword>
<organism evidence="2 3">
    <name type="scientific">Rubripirellula obstinata</name>
    <dbReference type="NCBI Taxonomy" id="406547"/>
    <lineage>
        <taxon>Bacteria</taxon>
        <taxon>Pseudomonadati</taxon>
        <taxon>Planctomycetota</taxon>
        <taxon>Planctomycetia</taxon>
        <taxon>Pirellulales</taxon>
        <taxon>Pirellulaceae</taxon>
        <taxon>Rubripirellula</taxon>
    </lineage>
</organism>
<dbReference type="AlphaFoldDB" id="A0A5B1CQ99"/>
<keyword evidence="3" id="KW-1185">Reference proteome</keyword>
<dbReference type="RefSeq" id="WP_068257943.1">
    <property type="nucleotide sequence ID" value="NZ_VRLW01000001.1"/>
</dbReference>
<evidence type="ECO:0000313" key="2">
    <source>
        <dbReference type="EMBL" id="KAA1261394.1"/>
    </source>
</evidence>
<protein>
    <submittedName>
        <fullName evidence="2">Uncharacterized protein</fullName>
    </submittedName>
</protein>
<comment type="caution">
    <text evidence="2">The sequence shown here is derived from an EMBL/GenBank/DDBJ whole genome shotgun (WGS) entry which is preliminary data.</text>
</comment>
<dbReference type="EMBL" id="VRLW01000001">
    <property type="protein sequence ID" value="KAA1261394.1"/>
    <property type="molecule type" value="Genomic_DNA"/>
</dbReference>
<gene>
    <name evidence="2" type="ORF">LF1_39410</name>
</gene>
<feature type="transmembrane region" description="Helical" evidence="1">
    <location>
        <begin position="150"/>
        <end position="170"/>
    </location>
</feature>
<feature type="transmembrane region" description="Helical" evidence="1">
    <location>
        <begin position="69"/>
        <end position="94"/>
    </location>
</feature>